<dbReference type="InterPro" id="IPR012337">
    <property type="entry name" value="RNaseH-like_sf"/>
</dbReference>
<dbReference type="InterPro" id="IPR050900">
    <property type="entry name" value="Transposase_IS3/IS150/IS904"/>
</dbReference>
<dbReference type="Pfam" id="PF13683">
    <property type="entry name" value="rve_3"/>
    <property type="match status" value="1"/>
</dbReference>
<dbReference type="GO" id="GO:0003676">
    <property type="term" value="F:nucleic acid binding"/>
    <property type="evidence" value="ECO:0007669"/>
    <property type="project" value="InterPro"/>
</dbReference>
<protein>
    <submittedName>
        <fullName evidence="2">Transposase InsO and inactivated derivatives</fullName>
    </submittedName>
</protein>
<sequence length="359" mass="41768">KNFSDISGPRGRLIPENQRRALCETIDDGIEKGARVAPLCDALGIHPRTYSRWKTDLIDRRKGSKKEKTRALTDEERRQIIEVCTSAQFKDSTPGEIVAILAENSRYIASERTFYRVLKAEGLLHHRSNSRPARQSQKPPELKATGPDQVFSWDITWLPSCVSGIFWYCYAVIDVWSREIVGWTIQTSESEEHARNLFESIKRRRNLNGVWLHSDNGNPMRGATFSVWLASMGMFISHSRPLVKNDNPYIESFFRTLKYHASYPGRFKTIDEGRAWMGDFIDWYNTTHRHSGLGYITPEQRRTGEDITLFARRNETLRRAFEEHPERFPRTGPKKWTSRRVVFLNPSQETRRLIHQRAA</sequence>
<dbReference type="GO" id="GO:0015074">
    <property type="term" value="P:DNA integration"/>
    <property type="evidence" value="ECO:0007669"/>
    <property type="project" value="InterPro"/>
</dbReference>
<dbReference type="NCBIfam" id="NF033516">
    <property type="entry name" value="transpos_IS3"/>
    <property type="match status" value="1"/>
</dbReference>
<reference evidence="3" key="1">
    <citation type="submission" date="2017-01" db="EMBL/GenBank/DDBJ databases">
        <authorList>
            <person name="Varghese N."/>
            <person name="Submissions S."/>
        </authorList>
    </citation>
    <scope>NUCLEOTIDE SEQUENCE [LARGE SCALE GENOMIC DNA]</scope>
    <source>
        <strain evidence="3">ASpG1</strain>
    </source>
</reference>
<dbReference type="EMBL" id="FTMS01000063">
    <property type="protein sequence ID" value="SIR15341.1"/>
    <property type="molecule type" value="Genomic_DNA"/>
</dbReference>
<dbReference type="RefSeq" id="WP_143559295.1">
    <property type="nucleotide sequence ID" value="NZ_FTMS01000063.1"/>
</dbReference>
<dbReference type="SUPFAM" id="SSF53098">
    <property type="entry name" value="Ribonuclease H-like"/>
    <property type="match status" value="1"/>
</dbReference>
<proteinExistence type="predicted"/>
<evidence type="ECO:0000313" key="2">
    <source>
        <dbReference type="EMBL" id="SIR15341.1"/>
    </source>
</evidence>
<name>A0A1N6YLJ7_9SPIO</name>
<dbReference type="Proteomes" id="UP000186400">
    <property type="component" value="Unassembled WGS sequence"/>
</dbReference>
<dbReference type="PANTHER" id="PTHR46889">
    <property type="entry name" value="TRANSPOSASE INSF FOR INSERTION SEQUENCE IS3B-RELATED"/>
    <property type="match status" value="1"/>
</dbReference>
<accession>A0A1N6YLJ7</accession>
<dbReference type="STRING" id="159291.SAMN05920897_1631"/>
<dbReference type="AlphaFoldDB" id="A0A1N6YLJ7"/>
<dbReference type="OrthoDB" id="9775203at2"/>
<dbReference type="Gene3D" id="3.30.420.10">
    <property type="entry name" value="Ribonuclease H-like superfamily/Ribonuclease H"/>
    <property type="match status" value="1"/>
</dbReference>
<feature type="non-terminal residue" evidence="2">
    <location>
        <position position="1"/>
    </location>
</feature>
<organism evidence="2 3">
    <name type="scientific">Alkalispirochaeta americana</name>
    <dbReference type="NCBI Taxonomy" id="159291"/>
    <lineage>
        <taxon>Bacteria</taxon>
        <taxon>Pseudomonadati</taxon>
        <taxon>Spirochaetota</taxon>
        <taxon>Spirochaetia</taxon>
        <taxon>Spirochaetales</taxon>
        <taxon>Spirochaetaceae</taxon>
        <taxon>Alkalispirochaeta</taxon>
    </lineage>
</organism>
<dbReference type="InterPro" id="IPR001584">
    <property type="entry name" value="Integrase_cat-core"/>
</dbReference>
<dbReference type="InterPro" id="IPR036397">
    <property type="entry name" value="RNaseH_sf"/>
</dbReference>
<evidence type="ECO:0000259" key="1">
    <source>
        <dbReference type="PROSITE" id="PS50994"/>
    </source>
</evidence>
<dbReference type="PROSITE" id="PS50994">
    <property type="entry name" value="INTEGRASE"/>
    <property type="match status" value="1"/>
</dbReference>
<keyword evidence="3" id="KW-1185">Reference proteome</keyword>
<dbReference type="InterPro" id="IPR048020">
    <property type="entry name" value="Transpos_IS3"/>
</dbReference>
<feature type="domain" description="Integrase catalytic" evidence="1">
    <location>
        <begin position="143"/>
        <end position="306"/>
    </location>
</feature>
<dbReference type="PANTHER" id="PTHR46889:SF4">
    <property type="entry name" value="TRANSPOSASE INSO FOR INSERTION SEQUENCE ELEMENT IS911B-RELATED"/>
    <property type="match status" value="1"/>
</dbReference>
<gene>
    <name evidence="2" type="ORF">SAMN05920897_1631</name>
</gene>
<evidence type="ECO:0000313" key="3">
    <source>
        <dbReference type="Proteomes" id="UP000186400"/>
    </source>
</evidence>